<evidence type="ECO:0000313" key="2">
    <source>
        <dbReference type="Proteomes" id="UP000243657"/>
    </source>
</evidence>
<protein>
    <submittedName>
        <fullName evidence="1">Ribosomal protein L1 family protein</fullName>
    </submittedName>
</protein>
<proteinExistence type="predicted"/>
<gene>
    <name evidence="1" type="ORF">ALMA_0329</name>
</gene>
<accession>A0A261F7E2</accession>
<comment type="caution">
    <text evidence="1">The sequence shown here is derived from an EMBL/GenBank/DDBJ whole genome shotgun (WGS) entry which is preliminary data.</text>
</comment>
<dbReference type="AlphaFoldDB" id="A0A261F7E2"/>
<dbReference type="Proteomes" id="UP000243657">
    <property type="component" value="Unassembled WGS sequence"/>
</dbReference>
<evidence type="ECO:0000313" key="1">
    <source>
        <dbReference type="EMBL" id="OZG55004.1"/>
    </source>
</evidence>
<keyword evidence="1" id="KW-0689">Ribosomal protein</keyword>
<dbReference type="EMBL" id="MWWT01000001">
    <property type="protein sequence ID" value="OZG55004.1"/>
    <property type="molecule type" value="Genomic_DNA"/>
</dbReference>
<dbReference type="GO" id="GO:0005840">
    <property type="term" value="C:ribosome"/>
    <property type="evidence" value="ECO:0007669"/>
    <property type="project" value="UniProtKB-KW"/>
</dbReference>
<dbReference type="RefSeq" id="WP_094726099.1">
    <property type="nucleotide sequence ID" value="NZ_JBHLWS010000011.1"/>
</dbReference>
<keyword evidence="1" id="KW-0687">Ribonucleoprotein</keyword>
<sequence>MKEYDSVKLLKDFDGIRLGTRGAIVSDYTEAFDVEFFDTDGDTIDVVTVPAELLELVHSFDRKRGY</sequence>
<dbReference type="InterPro" id="IPR032568">
    <property type="entry name" value="DUF4926"/>
</dbReference>
<organism evidence="1 2">
    <name type="scientific">Alloscardovia macacae</name>
    <dbReference type="NCBI Taxonomy" id="1160091"/>
    <lineage>
        <taxon>Bacteria</taxon>
        <taxon>Bacillati</taxon>
        <taxon>Actinomycetota</taxon>
        <taxon>Actinomycetes</taxon>
        <taxon>Bifidobacteriales</taxon>
        <taxon>Bifidobacteriaceae</taxon>
        <taxon>Alloscardovia</taxon>
    </lineage>
</organism>
<dbReference type="Pfam" id="PF16277">
    <property type="entry name" value="DUF4926"/>
    <property type="match status" value="1"/>
</dbReference>
<keyword evidence="2" id="KW-1185">Reference proteome</keyword>
<reference evidence="1 2" key="1">
    <citation type="journal article" date="2017" name="BMC Genomics">
        <title>Comparative genomic and phylogenomic analyses of the Bifidobacteriaceae family.</title>
        <authorList>
            <person name="Lugli G.A."/>
            <person name="Milani C."/>
            <person name="Turroni F."/>
            <person name="Duranti S."/>
            <person name="Mancabelli L."/>
            <person name="Mangifesta M."/>
            <person name="Ferrario C."/>
            <person name="Modesto M."/>
            <person name="Mattarelli P."/>
            <person name="Jiri K."/>
            <person name="van Sinderen D."/>
            <person name="Ventura M."/>
        </authorList>
    </citation>
    <scope>NUCLEOTIDE SEQUENCE [LARGE SCALE GENOMIC DNA]</scope>
    <source>
        <strain evidence="1 2">DSM 24762</strain>
    </source>
</reference>
<name>A0A261F7E2_9BIFI</name>